<dbReference type="SUPFAM" id="SSF53474">
    <property type="entry name" value="alpha/beta-Hydrolases"/>
    <property type="match status" value="1"/>
</dbReference>
<evidence type="ECO:0000313" key="2">
    <source>
        <dbReference type="EMBL" id="MBN9643780.1"/>
    </source>
</evidence>
<dbReference type="PANTHER" id="PTHR43798">
    <property type="entry name" value="MONOACYLGLYCEROL LIPASE"/>
    <property type="match status" value="1"/>
</dbReference>
<proteinExistence type="predicted"/>
<evidence type="ECO:0000259" key="1">
    <source>
        <dbReference type="Pfam" id="PF00561"/>
    </source>
</evidence>
<dbReference type="InterPro" id="IPR000073">
    <property type="entry name" value="AB_hydrolase_1"/>
</dbReference>
<dbReference type="InterPro" id="IPR050266">
    <property type="entry name" value="AB_hydrolase_sf"/>
</dbReference>
<dbReference type="Gene3D" id="3.40.50.1820">
    <property type="entry name" value="alpha/beta hydrolase"/>
    <property type="match status" value="1"/>
</dbReference>
<evidence type="ECO:0000313" key="3">
    <source>
        <dbReference type="Proteomes" id="UP000664332"/>
    </source>
</evidence>
<sequence>GHSLSPSIPREAPVAGFGAENSVAPQELLVDGPFSHVPIHTRGVRLHAAVAGNAGDPLMVLVHGAFGGWFDWLEVIGPLAAAGVRVAAIDLRGFGASDKPPSGYDIRHATGDIKGVIAALGAQRAHLVGYGTGGAICWALAAAYPDKVSSLVSVAAAHPTDMRRAAACRPWAHVTPLVRSALVRSPGTTFSDRAAVVAGLDLRENTTQMFHQTASYARQYRLRRLNGGVAKVSRSIVKTARLELAPVPPAWPSTITDCPVLFVRDDLANWRSLQQRAARRCGGGLSPLVVPASRNMPHLENPAEFTRAVGEFVHGLPPSTAG</sequence>
<dbReference type="PRINTS" id="PR00412">
    <property type="entry name" value="EPOXHYDRLASE"/>
</dbReference>
<comment type="caution">
    <text evidence="2">The sequence shown here is derived from an EMBL/GenBank/DDBJ whole genome shotgun (WGS) entry which is preliminary data.</text>
</comment>
<keyword evidence="2" id="KW-0378">Hydrolase</keyword>
<dbReference type="InterPro" id="IPR029058">
    <property type="entry name" value="AB_hydrolase_fold"/>
</dbReference>
<dbReference type="Proteomes" id="UP000664332">
    <property type="component" value="Unassembled WGS sequence"/>
</dbReference>
<accession>A0A939DYW2</accession>
<feature type="domain" description="AB hydrolase-1" evidence="1">
    <location>
        <begin position="57"/>
        <end position="169"/>
    </location>
</feature>
<dbReference type="GO" id="GO:0016020">
    <property type="term" value="C:membrane"/>
    <property type="evidence" value="ECO:0007669"/>
    <property type="project" value="TreeGrafter"/>
</dbReference>
<feature type="non-terminal residue" evidence="2">
    <location>
        <position position="1"/>
    </location>
</feature>
<dbReference type="PRINTS" id="PR00111">
    <property type="entry name" value="ABHYDROLASE"/>
</dbReference>
<dbReference type="EMBL" id="JAFLEQ010000008">
    <property type="protein sequence ID" value="MBN9643780.1"/>
    <property type="molecule type" value="Genomic_DNA"/>
</dbReference>
<protein>
    <submittedName>
        <fullName evidence="2">Alpha/beta hydrolase</fullName>
    </submittedName>
</protein>
<dbReference type="GO" id="GO:0016787">
    <property type="term" value="F:hydrolase activity"/>
    <property type="evidence" value="ECO:0007669"/>
    <property type="project" value="UniProtKB-KW"/>
</dbReference>
<keyword evidence="3" id="KW-1185">Reference proteome</keyword>
<gene>
    <name evidence="2" type="ORF">JZY06_03960</name>
</gene>
<dbReference type="PANTHER" id="PTHR43798:SF33">
    <property type="entry name" value="HYDROLASE, PUTATIVE (AFU_ORTHOLOGUE AFUA_2G14860)-RELATED"/>
    <property type="match status" value="1"/>
</dbReference>
<dbReference type="Pfam" id="PF00561">
    <property type="entry name" value="Abhydrolase_1"/>
    <property type="match status" value="1"/>
</dbReference>
<dbReference type="RefSeq" id="WP_207118511.1">
    <property type="nucleotide sequence ID" value="NZ_JAFLEQ010000008.1"/>
</dbReference>
<name>A0A939DYW2_9CORY</name>
<dbReference type="InterPro" id="IPR000639">
    <property type="entry name" value="Epox_hydrolase-like"/>
</dbReference>
<dbReference type="AlphaFoldDB" id="A0A939DYW2"/>
<reference evidence="2" key="1">
    <citation type="submission" date="2021-03" db="EMBL/GenBank/DDBJ databases">
        <authorList>
            <person name="Sun Q."/>
        </authorList>
    </citation>
    <scope>NUCLEOTIDE SEQUENCE</scope>
    <source>
        <strain evidence="2">CCM 8862</strain>
    </source>
</reference>
<organism evidence="2 3">
    <name type="scientific">Corynebacterium mendelii</name>
    <dbReference type="NCBI Taxonomy" id="2765362"/>
    <lineage>
        <taxon>Bacteria</taxon>
        <taxon>Bacillati</taxon>
        <taxon>Actinomycetota</taxon>
        <taxon>Actinomycetes</taxon>
        <taxon>Mycobacteriales</taxon>
        <taxon>Corynebacteriaceae</taxon>
        <taxon>Corynebacterium</taxon>
    </lineage>
</organism>